<reference evidence="2" key="1">
    <citation type="journal article" date="2014" name="Genome Announc.">
        <title>Genome Sequence of Arthrobacter siccitolerans 4J27, a Xeroprotectant-Producing Desiccation-Tolerant Microorganism.</title>
        <authorList>
            <person name="Manzanera M."/>
            <person name="Santa-Cruz-Calvo L."/>
            <person name="Vilchez J.I."/>
            <person name="Garcia-Fontana C."/>
            <person name="Silva-Castro G.A."/>
            <person name="Calvo C."/>
            <person name="Gonzalez-Lopez J."/>
        </authorList>
    </citation>
    <scope>NUCLEOTIDE SEQUENCE [LARGE SCALE GENOMIC DNA]</scope>
    <source>
        <strain evidence="2">4J27</strain>
    </source>
</reference>
<accession>A0A024H3R0</accession>
<sequence length="61" mass="6978">MGTMVIRTWTEPDHSPGFRARMTYSHSPTAEPKTMYTVDPDEVLDAVRRWLLPHTGTPHQA</sequence>
<proteinExistence type="predicted"/>
<protein>
    <submittedName>
        <fullName evidence="1">Uncharacterized protein</fullName>
    </submittedName>
</protein>
<gene>
    <name evidence="1" type="ORF">ARTSIC4J27_2445</name>
</gene>
<dbReference type="EMBL" id="CAQI01000044">
    <property type="protein sequence ID" value="CCQ46482.1"/>
    <property type="molecule type" value="Genomic_DNA"/>
</dbReference>
<keyword evidence="2" id="KW-1185">Reference proteome</keyword>
<name>A0A024H3R0_9MICC</name>
<evidence type="ECO:0000313" key="1">
    <source>
        <dbReference type="EMBL" id="CCQ46482.1"/>
    </source>
</evidence>
<evidence type="ECO:0000313" key="2">
    <source>
        <dbReference type="Proteomes" id="UP000035722"/>
    </source>
</evidence>
<dbReference type="Proteomes" id="UP000035722">
    <property type="component" value="Unassembled WGS sequence"/>
</dbReference>
<comment type="caution">
    <text evidence="1">The sequence shown here is derived from an EMBL/GenBank/DDBJ whole genome shotgun (WGS) entry which is preliminary data.</text>
</comment>
<organism evidence="1 2">
    <name type="scientific">Pseudarthrobacter siccitolerans</name>
    <dbReference type="NCBI Taxonomy" id="861266"/>
    <lineage>
        <taxon>Bacteria</taxon>
        <taxon>Bacillati</taxon>
        <taxon>Actinomycetota</taxon>
        <taxon>Actinomycetes</taxon>
        <taxon>Micrococcales</taxon>
        <taxon>Micrococcaceae</taxon>
        <taxon>Pseudarthrobacter</taxon>
    </lineage>
</organism>
<dbReference type="AlphaFoldDB" id="A0A024H3R0"/>